<proteinExistence type="predicted"/>
<evidence type="ECO:0000259" key="1">
    <source>
        <dbReference type="PROSITE" id="PS51459"/>
    </source>
</evidence>
<dbReference type="NCBIfam" id="TIGR01550">
    <property type="entry name" value="DOC_P1"/>
    <property type="match status" value="1"/>
</dbReference>
<sequence>MVTSSVEETIIQSREKVQYVTENIVYPSVETILDLHEQIVAEGDVTESGVRSEKPIESALQYVSEGFFGELPETLHEKAVHLMRLLVADHPFVDGNKRTALRTVVVFYMLNGYMFEYGDEIRALLHRFATDEAAVDVETAVIYFRACARRNP</sequence>
<keyword evidence="3" id="KW-1185">Reference proteome</keyword>
<accession>A0A1H6SHH1</accession>
<feature type="domain" description="Fido" evidence="1">
    <location>
        <begin position="27"/>
        <end position="146"/>
    </location>
</feature>
<evidence type="ECO:0000313" key="2">
    <source>
        <dbReference type="EMBL" id="SEI67321.1"/>
    </source>
</evidence>
<dbReference type="EMBL" id="FNYR01000005">
    <property type="protein sequence ID" value="SEI67321.1"/>
    <property type="molecule type" value="Genomic_DNA"/>
</dbReference>
<dbReference type="Gene3D" id="1.20.120.1870">
    <property type="entry name" value="Fic/DOC protein, Fido domain"/>
    <property type="match status" value="1"/>
</dbReference>
<reference evidence="2 3" key="1">
    <citation type="submission" date="2016-10" db="EMBL/GenBank/DDBJ databases">
        <authorList>
            <person name="de Groot N.N."/>
        </authorList>
    </citation>
    <scope>NUCLEOTIDE SEQUENCE [LARGE SCALE GENOMIC DNA]</scope>
    <source>
        <strain evidence="2 3">DSM 22187</strain>
    </source>
</reference>
<dbReference type="PANTHER" id="PTHR39426">
    <property type="entry name" value="HOMOLOGY TO DEATH-ON-CURING PROTEIN OF PHAGE P1"/>
    <property type="match status" value="1"/>
</dbReference>
<protein>
    <submittedName>
        <fullName evidence="2">Death on curing protein</fullName>
    </submittedName>
</protein>
<dbReference type="PROSITE" id="PS51459">
    <property type="entry name" value="FIDO"/>
    <property type="match status" value="1"/>
</dbReference>
<dbReference type="InterPro" id="IPR003812">
    <property type="entry name" value="Fido"/>
</dbReference>
<dbReference type="Proteomes" id="UP000198888">
    <property type="component" value="Unassembled WGS sequence"/>
</dbReference>
<dbReference type="Pfam" id="PF02661">
    <property type="entry name" value="Fic"/>
    <property type="match status" value="1"/>
</dbReference>
<dbReference type="InterPro" id="IPR053737">
    <property type="entry name" value="Type_II_TA_Toxin"/>
</dbReference>
<dbReference type="SUPFAM" id="SSF140931">
    <property type="entry name" value="Fic-like"/>
    <property type="match status" value="1"/>
</dbReference>
<dbReference type="GO" id="GO:0016301">
    <property type="term" value="F:kinase activity"/>
    <property type="evidence" value="ECO:0007669"/>
    <property type="project" value="InterPro"/>
</dbReference>
<evidence type="ECO:0000313" key="3">
    <source>
        <dbReference type="Proteomes" id="UP000198888"/>
    </source>
</evidence>
<dbReference type="KEGG" id="hae:halTADL_3183"/>
<accession>A0A2H4Q6C5</accession>
<dbReference type="PANTHER" id="PTHR39426:SF1">
    <property type="entry name" value="HOMOLOGY TO DEATH-ON-CURING PROTEIN OF PHAGE P1"/>
    <property type="match status" value="1"/>
</dbReference>
<organism evidence="2 3">
    <name type="scientific">Halohasta litchfieldiae</name>
    <dbReference type="NCBI Taxonomy" id="1073996"/>
    <lineage>
        <taxon>Archaea</taxon>
        <taxon>Methanobacteriati</taxon>
        <taxon>Methanobacteriota</taxon>
        <taxon>Stenosarchaea group</taxon>
        <taxon>Halobacteria</taxon>
        <taxon>Halobacteriales</taxon>
        <taxon>Haloferacaceae</taxon>
        <taxon>Halohasta</taxon>
    </lineage>
</organism>
<dbReference type="InterPro" id="IPR006440">
    <property type="entry name" value="Doc"/>
</dbReference>
<dbReference type="STRING" id="1073996.SAMN05444271_105104"/>
<dbReference type="InterPro" id="IPR036597">
    <property type="entry name" value="Fido-like_dom_sf"/>
</dbReference>
<gene>
    <name evidence="2" type="ORF">SAMN05444271_105104</name>
</gene>
<dbReference type="AlphaFoldDB" id="A0A1H6SHH1"/>
<name>A0A1H6SHH1_9EURY</name>